<evidence type="ECO:0000256" key="1">
    <source>
        <dbReference type="ARBA" id="ARBA00008061"/>
    </source>
</evidence>
<keyword evidence="5" id="KW-1185">Reference proteome</keyword>
<evidence type="ECO:0000313" key="5">
    <source>
        <dbReference type="Proteomes" id="UP001501444"/>
    </source>
</evidence>
<evidence type="ECO:0000259" key="3">
    <source>
        <dbReference type="SMART" id="SM00642"/>
    </source>
</evidence>
<name>A0ABN3G5G3_9ACTN</name>
<keyword evidence="4" id="KW-0378">Hydrolase</keyword>
<evidence type="ECO:0000313" key="4">
    <source>
        <dbReference type="EMBL" id="GAA2344652.1"/>
    </source>
</evidence>
<dbReference type="SUPFAM" id="SSF51445">
    <property type="entry name" value="(Trans)glycosidases"/>
    <property type="match status" value="1"/>
</dbReference>
<dbReference type="InterPro" id="IPR045857">
    <property type="entry name" value="O16G_dom_2"/>
</dbReference>
<proteinExistence type="inferred from homology"/>
<dbReference type="SMART" id="SM00642">
    <property type="entry name" value="Aamy"/>
    <property type="match status" value="1"/>
</dbReference>
<dbReference type="PANTHER" id="PTHR10357:SF179">
    <property type="entry name" value="NEUTRAL AND BASIC AMINO ACID TRANSPORT PROTEIN RBAT"/>
    <property type="match status" value="1"/>
</dbReference>
<dbReference type="Gene3D" id="3.90.400.10">
    <property type="entry name" value="Oligo-1,6-glucosidase, Domain 2"/>
    <property type="match status" value="1"/>
</dbReference>
<feature type="region of interest" description="Disordered" evidence="2">
    <location>
        <begin position="350"/>
        <end position="377"/>
    </location>
</feature>
<comment type="caution">
    <text evidence="4">The sequence shown here is derived from an EMBL/GenBank/DDBJ whole genome shotgun (WGS) entry which is preliminary data.</text>
</comment>
<sequence>MSPWWQSAVIYQVYVRSFADTDGDGVGDLGGVRSRLPYLRELGVDGVWLTPFYRSPMRDGGYDITDHRDVDPMFGTLADFDALLADAHALGLRLIVDLVPNHTSDTHPWFSSPHRRRRYIFRPGRGDGPPNDWESVFGGPAWSKDPHSDDWYLHLFDASQPDLDWDDPAVRQEYAAVLRFWLDRGVDGVRIDVAHGLVKAPGLPDAGHAGQDHRGGILPYFDQDDVHEVYRDWRKILDSYPGDRIGIAEAWAPTADRLANYTRPDELHQAFNFPFLLSPWQAGAVRAVIDQTLRTNPAPTWVLSNHDVQRHVTRLGSLERARGATLLMLALPGSAYLYQGEELGLPEVLDLPDDTRQDPTWRRSQGRDPGRDGCRVPLPWTGEPPAFGFSASAATWLPMPPDWWQLSVQAQQTPDSTLTMYRRALHIRRRMTGPLHWQDAPDGVLAFTRSALTCTTNVTDHGVDVVPPGTLLLASTALDTARSTGAVSLPPGATAWWH</sequence>
<dbReference type="Proteomes" id="UP001501444">
    <property type="component" value="Unassembled WGS sequence"/>
</dbReference>
<accession>A0ABN3G5G3</accession>
<dbReference type="GO" id="GO:0016787">
    <property type="term" value="F:hydrolase activity"/>
    <property type="evidence" value="ECO:0007669"/>
    <property type="project" value="UniProtKB-KW"/>
</dbReference>
<comment type="similarity">
    <text evidence="1">Belongs to the glycosyl hydrolase 13 family.</text>
</comment>
<feature type="compositionally biased region" description="Basic and acidic residues" evidence="2">
    <location>
        <begin position="353"/>
        <end position="374"/>
    </location>
</feature>
<dbReference type="InterPro" id="IPR006047">
    <property type="entry name" value="GH13_cat_dom"/>
</dbReference>
<dbReference type="Pfam" id="PF00128">
    <property type="entry name" value="Alpha-amylase"/>
    <property type="match status" value="1"/>
</dbReference>
<dbReference type="CDD" id="cd11332">
    <property type="entry name" value="AmyAc_OligoGlu_TS"/>
    <property type="match status" value="1"/>
</dbReference>
<gene>
    <name evidence="4" type="ORF">GCM10010170_030300</name>
</gene>
<feature type="domain" description="Glycosyl hydrolase family 13 catalytic" evidence="3">
    <location>
        <begin position="12"/>
        <end position="371"/>
    </location>
</feature>
<dbReference type="EMBL" id="BAAARV010000024">
    <property type="protein sequence ID" value="GAA2344652.1"/>
    <property type="molecule type" value="Genomic_DNA"/>
</dbReference>
<protein>
    <submittedName>
        <fullName evidence="4">Glycoside hydrolase family 13 protein</fullName>
    </submittedName>
</protein>
<evidence type="ECO:0000256" key="2">
    <source>
        <dbReference type="SAM" id="MobiDB-lite"/>
    </source>
</evidence>
<dbReference type="RefSeq" id="WP_344612998.1">
    <property type="nucleotide sequence ID" value="NZ_BAAARV010000024.1"/>
</dbReference>
<dbReference type="Gene3D" id="3.20.20.80">
    <property type="entry name" value="Glycosidases"/>
    <property type="match status" value="2"/>
</dbReference>
<reference evidence="5" key="1">
    <citation type="journal article" date="2019" name="Int. J. Syst. Evol. Microbiol.">
        <title>The Global Catalogue of Microorganisms (GCM) 10K type strain sequencing project: providing services to taxonomists for standard genome sequencing and annotation.</title>
        <authorList>
            <consortium name="The Broad Institute Genomics Platform"/>
            <consortium name="The Broad Institute Genome Sequencing Center for Infectious Disease"/>
            <person name="Wu L."/>
            <person name="Ma J."/>
        </authorList>
    </citation>
    <scope>NUCLEOTIDE SEQUENCE [LARGE SCALE GENOMIC DNA]</scope>
    <source>
        <strain evidence="5">JCM 3272</strain>
    </source>
</reference>
<organism evidence="4 5">
    <name type="scientific">Dactylosporangium salmoneum</name>
    <dbReference type="NCBI Taxonomy" id="53361"/>
    <lineage>
        <taxon>Bacteria</taxon>
        <taxon>Bacillati</taxon>
        <taxon>Actinomycetota</taxon>
        <taxon>Actinomycetes</taxon>
        <taxon>Micromonosporales</taxon>
        <taxon>Micromonosporaceae</taxon>
        <taxon>Dactylosporangium</taxon>
    </lineage>
</organism>
<dbReference type="PANTHER" id="PTHR10357">
    <property type="entry name" value="ALPHA-AMYLASE FAMILY MEMBER"/>
    <property type="match status" value="1"/>
</dbReference>
<dbReference type="InterPro" id="IPR017853">
    <property type="entry name" value="GH"/>
</dbReference>